<dbReference type="InterPro" id="IPR029052">
    <property type="entry name" value="Metallo-depent_PP-like"/>
</dbReference>
<protein>
    <submittedName>
        <fullName evidence="4">Protein TED1</fullName>
    </submittedName>
</protein>
<dbReference type="InterPro" id="IPR033308">
    <property type="entry name" value="PGAP5/Cdc1/Ted1"/>
</dbReference>
<gene>
    <name evidence="4" type="ORF">PVAG01_06388</name>
</gene>
<keyword evidence="3" id="KW-1133">Transmembrane helix</keyword>
<dbReference type="SUPFAM" id="SSF56300">
    <property type="entry name" value="Metallo-dependent phosphatases"/>
    <property type="match status" value="1"/>
</dbReference>
<evidence type="ECO:0000256" key="3">
    <source>
        <dbReference type="SAM" id="Phobius"/>
    </source>
</evidence>
<evidence type="ECO:0000256" key="2">
    <source>
        <dbReference type="SAM" id="MobiDB-lite"/>
    </source>
</evidence>
<feature type="compositionally biased region" description="Basic and acidic residues" evidence="2">
    <location>
        <begin position="576"/>
        <end position="586"/>
    </location>
</feature>
<evidence type="ECO:0000256" key="1">
    <source>
        <dbReference type="ARBA" id="ARBA00023136"/>
    </source>
</evidence>
<dbReference type="PANTHER" id="PTHR13315:SF1">
    <property type="entry name" value="PROTEIN TED1"/>
    <property type="match status" value="1"/>
</dbReference>
<comment type="caution">
    <text evidence="4">The sequence shown here is derived from an EMBL/GenBank/DDBJ whole genome shotgun (WGS) entry which is preliminary data.</text>
</comment>
<keyword evidence="5" id="KW-1185">Reference proteome</keyword>
<name>A0ABR4PFW9_9HELO</name>
<keyword evidence="3" id="KW-0812">Transmembrane</keyword>
<organism evidence="4 5">
    <name type="scientific">Phlyctema vagabunda</name>
    <dbReference type="NCBI Taxonomy" id="108571"/>
    <lineage>
        <taxon>Eukaryota</taxon>
        <taxon>Fungi</taxon>
        <taxon>Dikarya</taxon>
        <taxon>Ascomycota</taxon>
        <taxon>Pezizomycotina</taxon>
        <taxon>Leotiomycetes</taxon>
        <taxon>Helotiales</taxon>
        <taxon>Dermateaceae</taxon>
        <taxon>Phlyctema</taxon>
    </lineage>
</organism>
<evidence type="ECO:0000313" key="5">
    <source>
        <dbReference type="Proteomes" id="UP001629113"/>
    </source>
</evidence>
<dbReference type="EMBL" id="JBFCZG010000005">
    <property type="protein sequence ID" value="KAL3422232.1"/>
    <property type="molecule type" value="Genomic_DNA"/>
</dbReference>
<feature type="region of interest" description="Disordered" evidence="2">
    <location>
        <begin position="576"/>
        <end position="614"/>
    </location>
</feature>
<evidence type="ECO:0000313" key="4">
    <source>
        <dbReference type="EMBL" id="KAL3422232.1"/>
    </source>
</evidence>
<keyword evidence="1 3" id="KW-0472">Membrane</keyword>
<accession>A0ABR4PFW9</accession>
<reference evidence="4 5" key="1">
    <citation type="submission" date="2024-06" db="EMBL/GenBank/DDBJ databases">
        <title>Complete genome of Phlyctema vagabunda strain 19-DSS-EL-015.</title>
        <authorList>
            <person name="Fiorenzani C."/>
        </authorList>
    </citation>
    <scope>NUCLEOTIDE SEQUENCE [LARGE SCALE GENOMIC DNA]</scope>
    <source>
        <strain evidence="4 5">19-DSS-EL-015</strain>
    </source>
</reference>
<feature type="transmembrane region" description="Helical" evidence="3">
    <location>
        <begin position="513"/>
        <end position="534"/>
    </location>
</feature>
<dbReference type="Gene3D" id="3.60.21.10">
    <property type="match status" value="1"/>
</dbReference>
<proteinExistence type="predicted"/>
<sequence>MFLVTLLRNVLLLVVPLSLLLTTYLYTYPVFHSCAFPAPEHDSTFAFHNTLRQHTPLLSHDTSAVAPFRLLALGDPQLEGDTSIDPSALSFTNFAKLKKDFFQRDGTKLKPLPWIRACLHDLVDFTFDDIPRALEVYRKRLDHIGNDYYLGHIYRRLHWWTNPTHTTVLGDLVGSQWINDQEFENRGMRFWNRVFRHAERVPDEVTSQTWTESQDMEILGEDAATWKKRIINVAGNHDIGYAGDLTPERMNRFVRMFGKVNYELRFRLPLNSSAAETSEVPPELRIVVLNDMNLDTPACSKELQDETYTFLNSIITTSHEVDRMALFTLVLTHIPLYKPAGVCVDGPLFDFHKEEWGSGIREQNHLSLDASKGFLEGIFGMSGSATAEGGGVGRRGLIMNGHDHEGCDIYHFINQTSTRLAMAEYDEVVSKDSLAAFLLETPSSPEWQAIRLREAEAANIISQPGLPGLQEATVRSMMGDYGGNAGLLSLWFDHDAWEWKHEFVNCALGTQHIWWIVHITDFIVAILVVVWVVLRGIEQIIDQCISSRSRATAPESPGSQLNGAIAYTQERSKAELNSRDPGHLPDRIATNDQLTAGSGKRSLRKKKSKLNLNGGHKGSSLAVFQA</sequence>
<dbReference type="Proteomes" id="UP001629113">
    <property type="component" value="Unassembled WGS sequence"/>
</dbReference>
<dbReference type="PANTHER" id="PTHR13315">
    <property type="entry name" value="METALLO PHOSPHOESTERASE RELATED"/>
    <property type="match status" value="1"/>
</dbReference>